<evidence type="ECO:0000259" key="11">
    <source>
        <dbReference type="PROSITE" id="PS50929"/>
    </source>
</evidence>
<evidence type="ECO:0000313" key="13">
    <source>
        <dbReference type="Proteomes" id="UP000295231"/>
    </source>
</evidence>
<dbReference type="Gene3D" id="1.20.1560.10">
    <property type="entry name" value="ABC transporter type 1, transmembrane domain"/>
    <property type="match status" value="1"/>
</dbReference>
<protein>
    <submittedName>
        <fullName evidence="12">ABC transporter ATP-binding protein</fullName>
    </submittedName>
</protein>
<dbReference type="SUPFAM" id="SSF52540">
    <property type="entry name" value="P-loop containing nucleoside triphosphate hydrolases"/>
    <property type="match status" value="1"/>
</dbReference>
<feature type="domain" description="ABC transporter" evidence="10">
    <location>
        <begin position="332"/>
        <end position="568"/>
    </location>
</feature>
<name>A0A4R5G6V1_9STRE</name>
<dbReference type="InterPro" id="IPR003593">
    <property type="entry name" value="AAA+_ATPase"/>
</dbReference>
<dbReference type="InterPro" id="IPR036640">
    <property type="entry name" value="ABC1_TM_sf"/>
</dbReference>
<dbReference type="PROSITE" id="PS50893">
    <property type="entry name" value="ABC_TRANSPORTER_2"/>
    <property type="match status" value="1"/>
</dbReference>
<dbReference type="Pfam" id="PF00005">
    <property type="entry name" value="ABC_tran"/>
    <property type="match status" value="1"/>
</dbReference>
<dbReference type="InterPro" id="IPR017871">
    <property type="entry name" value="ABC_transporter-like_CS"/>
</dbReference>
<feature type="transmembrane region" description="Helical" evidence="9">
    <location>
        <begin position="52"/>
        <end position="78"/>
    </location>
</feature>
<dbReference type="RefSeq" id="WP_132869031.1">
    <property type="nucleotide sequence ID" value="NZ_SJWY01000024.1"/>
</dbReference>
<evidence type="ECO:0000256" key="4">
    <source>
        <dbReference type="ARBA" id="ARBA00022692"/>
    </source>
</evidence>
<dbReference type="PANTHER" id="PTHR43394">
    <property type="entry name" value="ATP-DEPENDENT PERMEASE MDL1, MITOCHONDRIAL"/>
    <property type="match status" value="1"/>
</dbReference>
<keyword evidence="2" id="KW-0813">Transport</keyword>
<feature type="transmembrane region" description="Helical" evidence="9">
    <location>
        <begin position="12"/>
        <end position="32"/>
    </location>
</feature>
<accession>A0A4R5G6V1</accession>
<dbReference type="FunFam" id="3.40.50.300:FF:000221">
    <property type="entry name" value="Multidrug ABC transporter ATP-binding protein"/>
    <property type="match status" value="1"/>
</dbReference>
<dbReference type="GO" id="GO:0015421">
    <property type="term" value="F:ABC-type oligopeptide transporter activity"/>
    <property type="evidence" value="ECO:0007669"/>
    <property type="project" value="TreeGrafter"/>
</dbReference>
<organism evidence="12 13">
    <name type="scientific">Streptococcus vicugnae</name>
    <dbReference type="NCBI Taxonomy" id="2740579"/>
    <lineage>
        <taxon>Bacteria</taxon>
        <taxon>Bacillati</taxon>
        <taxon>Bacillota</taxon>
        <taxon>Bacilli</taxon>
        <taxon>Lactobacillales</taxon>
        <taxon>Streptococcaceae</taxon>
        <taxon>Streptococcus</taxon>
    </lineage>
</organism>
<comment type="subcellular location">
    <subcellularLocation>
        <location evidence="1">Cell membrane</location>
        <topology evidence="1">Multi-pass membrane protein</topology>
    </subcellularLocation>
</comment>
<evidence type="ECO:0000256" key="6">
    <source>
        <dbReference type="ARBA" id="ARBA00022840"/>
    </source>
</evidence>
<sequence length="579" mass="65081">MKLIWTYLKRYPKWLVLDVIGALTFVVVNLGLPTALARMIDQGVTVGNKEKVYFWAIAMLVVIVLGTIGRVVLAYAAGKITTNMIKDMRNDMYDKLQQYSHQEYEQIGVSSLVTRMTSDAFILMQFAEQTLRMGVITPLMMISSVVMILVTSPSLAWIVAIAIPFLVLVVYYVATRTRPLSENQQATLDKINQYVRENLTGLRVIRAFAREDFQEERFGRKNDEYKDLSSRLFILTGLTEPLFVLIIISMIVAIVWFALNPLSHGDLQIGNLVAFIEYSFHALFSFLLFANFFTMYPRMVVSSERISEVMAMPISIDPNEDGVIETATKGYLEFDKVTFAYPGETESPVLKDISFKAKPGETIAFIGSTGSGKSSLVNLIPRFYDVTLGKILVDGVDVREYQLKALRQKIGFIPQKALLFTGTIEENLKYGKTDATKEELQEAADIAQAKEFIESRDDRYQTHLAEGGSNLSGGQKQRLSIARAVVKKPDIYIFDDSFSALDYKTDAQLRARLKAVTQEATVLIVAQRVGTIMDADQIIVLDKGEIVGRGTHEELMQSNDIYREIANSQLNKAKEMKGE</sequence>
<dbReference type="PROSITE" id="PS50929">
    <property type="entry name" value="ABC_TM1F"/>
    <property type="match status" value="1"/>
</dbReference>
<feature type="transmembrane region" description="Helical" evidence="9">
    <location>
        <begin position="232"/>
        <end position="258"/>
    </location>
</feature>
<evidence type="ECO:0000256" key="2">
    <source>
        <dbReference type="ARBA" id="ARBA00022448"/>
    </source>
</evidence>
<proteinExistence type="predicted"/>
<evidence type="ECO:0000256" key="8">
    <source>
        <dbReference type="ARBA" id="ARBA00023136"/>
    </source>
</evidence>
<dbReference type="CDD" id="cd18548">
    <property type="entry name" value="ABC_6TM_Tm287_like"/>
    <property type="match status" value="1"/>
</dbReference>
<evidence type="ECO:0000256" key="9">
    <source>
        <dbReference type="SAM" id="Phobius"/>
    </source>
</evidence>
<dbReference type="GO" id="GO:0005524">
    <property type="term" value="F:ATP binding"/>
    <property type="evidence" value="ECO:0007669"/>
    <property type="project" value="UniProtKB-KW"/>
</dbReference>
<evidence type="ECO:0000256" key="3">
    <source>
        <dbReference type="ARBA" id="ARBA00022475"/>
    </source>
</evidence>
<dbReference type="InterPro" id="IPR027417">
    <property type="entry name" value="P-loop_NTPase"/>
</dbReference>
<dbReference type="PANTHER" id="PTHR43394:SF1">
    <property type="entry name" value="ATP-BINDING CASSETTE SUB-FAMILY B MEMBER 10, MITOCHONDRIAL"/>
    <property type="match status" value="1"/>
</dbReference>
<dbReference type="GO" id="GO:0005886">
    <property type="term" value="C:plasma membrane"/>
    <property type="evidence" value="ECO:0007669"/>
    <property type="project" value="UniProtKB-SubCell"/>
</dbReference>
<gene>
    <name evidence="12" type="ORF">E0E04_02030</name>
</gene>
<dbReference type="Proteomes" id="UP000295231">
    <property type="component" value="Unassembled WGS sequence"/>
</dbReference>
<evidence type="ECO:0000256" key="1">
    <source>
        <dbReference type="ARBA" id="ARBA00004651"/>
    </source>
</evidence>
<dbReference type="Pfam" id="PF00664">
    <property type="entry name" value="ABC_membrane"/>
    <property type="match status" value="1"/>
</dbReference>
<comment type="caution">
    <text evidence="12">The sequence shown here is derived from an EMBL/GenBank/DDBJ whole genome shotgun (WGS) entry which is preliminary data.</text>
</comment>
<dbReference type="EMBL" id="SJWY01000024">
    <property type="protein sequence ID" value="TDE75062.1"/>
    <property type="molecule type" value="Genomic_DNA"/>
</dbReference>
<keyword evidence="13" id="KW-1185">Reference proteome</keyword>
<keyword evidence="8 9" id="KW-0472">Membrane</keyword>
<keyword evidence="6 12" id="KW-0067">ATP-binding</keyword>
<dbReference type="InterPro" id="IPR011527">
    <property type="entry name" value="ABC1_TM_dom"/>
</dbReference>
<evidence type="ECO:0000256" key="7">
    <source>
        <dbReference type="ARBA" id="ARBA00022989"/>
    </source>
</evidence>
<dbReference type="PROSITE" id="PS00211">
    <property type="entry name" value="ABC_TRANSPORTER_1"/>
    <property type="match status" value="1"/>
</dbReference>
<feature type="domain" description="ABC transmembrane type-1" evidence="11">
    <location>
        <begin position="16"/>
        <end position="298"/>
    </location>
</feature>
<evidence type="ECO:0000259" key="10">
    <source>
        <dbReference type="PROSITE" id="PS50893"/>
    </source>
</evidence>
<keyword evidence="5" id="KW-0547">Nucleotide-binding</keyword>
<evidence type="ECO:0000313" key="12">
    <source>
        <dbReference type="EMBL" id="TDE75062.1"/>
    </source>
</evidence>
<feature type="transmembrane region" description="Helical" evidence="9">
    <location>
        <begin position="131"/>
        <end position="149"/>
    </location>
</feature>
<dbReference type="Gene3D" id="3.40.50.300">
    <property type="entry name" value="P-loop containing nucleotide triphosphate hydrolases"/>
    <property type="match status" value="1"/>
</dbReference>
<evidence type="ECO:0000256" key="5">
    <source>
        <dbReference type="ARBA" id="ARBA00022741"/>
    </source>
</evidence>
<dbReference type="InterPro" id="IPR039421">
    <property type="entry name" value="Type_1_exporter"/>
</dbReference>
<dbReference type="SMART" id="SM00382">
    <property type="entry name" value="AAA"/>
    <property type="match status" value="1"/>
</dbReference>
<feature type="transmembrane region" description="Helical" evidence="9">
    <location>
        <begin position="155"/>
        <end position="174"/>
    </location>
</feature>
<keyword evidence="7 9" id="KW-1133">Transmembrane helix</keyword>
<dbReference type="SUPFAM" id="SSF90123">
    <property type="entry name" value="ABC transporter transmembrane region"/>
    <property type="match status" value="1"/>
</dbReference>
<feature type="transmembrane region" description="Helical" evidence="9">
    <location>
        <begin position="278"/>
        <end position="296"/>
    </location>
</feature>
<dbReference type="AlphaFoldDB" id="A0A4R5G6V1"/>
<keyword evidence="4 9" id="KW-0812">Transmembrane</keyword>
<dbReference type="InterPro" id="IPR003439">
    <property type="entry name" value="ABC_transporter-like_ATP-bd"/>
</dbReference>
<reference evidence="12 13" key="1">
    <citation type="submission" date="2019-03" db="EMBL/GenBank/DDBJ databases">
        <authorList>
            <person name="Fan P."/>
        </authorList>
    </citation>
    <scope>NUCLEOTIDE SEQUENCE [LARGE SCALE GENOMIC DNA]</scope>
    <source>
        <strain evidence="12 13">KCJ4950</strain>
    </source>
</reference>
<dbReference type="GO" id="GO:0016887">
    <property type="term" value="F:ATP hydrolysis activity"/>
    <property type="evidence" value="ECO:0007669"/>
    <property type="project" value="InterPro"/>
</dbReference>
<keyword evidence="3" id="KW-1003">Cell membrane</keyword>